<accession>A0ABU2JDY3</accession>
<comment type="caution">
    <text evidence="6">The sequence shown here is derived from an EMBL/GenBank/DDBJ whole genome shotgun (WGS) entry which is preliminary data.</text>
</comment>
<evidence type="ECO:0000256" key="2">
    <source>
        <dbReference type="SAM" id="MobiDB-lite"/>
    </source>
</evidence>
<protein>
    <submittedName>
        <fullName evidence="6">LCP family protein</fullName>
    </submittedName>
</protein>
<reference evidence="7" key="1">
    <citation type="submission" date="2023-07" db="EMBL/GenBank/DDBJ databases">
        <title>30 novel species of actinomycetes from the DSMZ collection.</title>
        <authorList>
            <person name="Nouioui I."/>
        </authorList>
    </citation>
    <scope>NUCLEOTIDE SEQUENCE [LARGE SCALE GENOMIC DNA]</scope>
    <source>
        <strain evidence="7">DSM 44399</strain>
    </source>
</reference>
<feature type="transmembrane region" description="Helical" evidence="3">
    <location>
        <begin position="46"/>
        <end position="72"/>
    </location>
</feature>
<keyword evidence="3" id="KW-0472">Membrane</keyword>
<keyword evidence="7" id="KW-1185">Reference proteome</keyword>
<name>A0ABU2JDY3_9ACTN</name>
<feature type="region of interest" description="Disordered" evidence="2">
    <location>
        <begin position="1"/>
        <end position="38"/>
    </location>
</feature>
<evidence type="ECO:0000256" key="1">
    <source>
        <dbReference type="ARBA" id="ARBA00006068"/>
    </source>
</evidence>
<dbReference type="Pfam" id="PF13399">
    <property type="entry name" value="LytR_C"/>
    <property type="match status" value="1"/>
</dbReference>
<dbReference type="Gene3D" id="3.40.630.190">
    <property type="entry name" value="LCP protein"/>
    <property type="match status" value="1"/>
</dbReference>
<evidence type="ECO:0000256" key="3">
    <source>
        <dbReference type="SAM" id="Phobius"/>
    </source>
</evidence>
<feature type="domain" description="Cell envelope-related transcriptional attenuator" evidence="4">
    <location>
        <begin position="131"/>
        <end position="308"/>
    </location>
</feature>
<keyword evidence="3" id="KW-1133">Transmembrane helix</keyword>
<dbReference type="InterPro" id="IPR004474">
    <property type="entry name" value="LytR_CpsA_psr"/>
</dbReference>
<gene>
    <name evidence="6" type="ORF">RM423_17615</name>
</gene>
<evidence type="ECO:0000259" key="4">
    <source>
        <dbReference type="Pfam" id="PF03816"/>
    </source>
</evidence>
<dbReference type="InterPro" id="IPR027381">
    <property type="entry name" value="LytR/CpsA/Psr_C"/>
</dbReference>
<feature type="region of interest" description="Disordered" evidence="2">
    <location>
        <begin position="492"/>
        <end position="532"/>
    </location>
</feature>
<evidence type="ECO:0000313" key="6">
    <source>
        <dbReference type="EMBL" id="MDT0263208.1"/>
    </source>
</evidence>
<dbReference type="PANTHER" id="PTHR33392:SF6">
    <property type="entry name" value="POLYISOPRENYL-TEICHOIC ACID--PEPTIDOGLYCAN TEICHOIC ACID TRANSFERASE TAGU"/>
    <property type="match status" value="1"/>
</dbReference>
<sequence length="532" mass="54970">MNSDFDGFRPSELSPAENGRRGLLRPKRSARTGDSERAAGSVRRGALLGVQIVAAVLSLTVLVGSGIAWATYRNFTADIRRVEISTHSTAAAKNIDGSAENILIVGNDDRDTATDAELAQLGTTRDGGSYNTDTMMLLHVPADGSKATVISFPRDSYVTIPGHGKNKLNSAYVDGVADSHGNKAAGASLLTDTLENLTGLNIDHFVQVDLLGFYRISNAIGGVTVCLNSAMRPATYTGQIGNGFDSGYEADGSFVRSYSGIDLKKGDNVIRGTQALAFVRQRHGLPAGDLDRIKRQQYFLSAVFRKLTSGGTLLNPFKLQHLLNAVTSSLTMDQSLDPAKLAQQMQNLSAGNVTFTTIPLAGEDPNSPVGDVVLVNTAAVPGFISSLIGGQPAKAPQSPTTADPKTVTVTVVNDSDSLGRESANAAALRKLGFKTTVPPATTDVVQKTTIEYPPGADTAARAVAKVVPGAALSQSDGVSAVTLVLGNDGVQVPSAGSSGGSSDSSSATGQSSAPASASHPVTTNAAQAGCIN</sequence>
<dbReference type="EMBL" id="JAVREH010000031">
    <property type="protein sequence ID" value="MDT0263208.1"/>
    <property type="molecule type" value="Genomic_DNA"/>
</dbReference>
<comment type="similarity">
    <text evidence="1">Belongs to the LytR/CpsA/Psr (LCP) family.</text>
</comment>
<organism evidence="6 7">
    <name type="scientific">Jatrophihabitans lederbergiae</name>
    <dbReference type="NCBI Taxonomy" id="3075547"/>
    <lineage>
        <taxon>Bacteria</taxon>
        <taxon>Bacillati</taxon>
        <taxon>Actinomycetota</taxon>
        <taxon>Actinomycetes</taxon>
        <taxon>Jatrophihabitantales</taxon>
        <taxon>Jatrophihabitantaceae</taxon>
        <taxon>Jatrophihabitans</taxon>
    </lineage>
</organism>
<dbReference type="InterPro" id="IPR050922">
    <property type="entry name" value="LytR/CpsA/Psr_CW_biosynth"/>
</dbReference>
<dbReference type="Proteomes" id="UP001183176">
    <property type="component" value="Unassembled WGS sequence"/>
</dbReference>
<evidence type="ECO:0000259" key="5">
    <source>
        <dbReference type="Pfam" id="PF13399"/>
    </source>
</evidence>
<dbReference type="PANTHER" id="PTHR33392">
    <property type="entry name" value="POLYISOPRENYL-TEICHOIC ACID--PEPTIDOGLYCAN TEICHOIC ACID TRANSFERASE TAGU"/>
    <property type="match status" value="1"/>
</dbReference>
<dbReference type="Gene3D" id="3.30.70.2390">
    <property type="match status" value="1"/>
</dbReference>
<evidence type="ECO:0000313" key="7">
    <source>
        <dbReference type="Proteomes" id="UP001183176"/>
    </source>
</evidence>
<dbReference type="RefSeq" id="WP_311424355.1">
    <property type="nucleotide sequence ID" value="NZ_JAVREH010000031.1"/>
</dbReference>
<feature type="compositionally biased region" description="Low complexity" evidence="2">
    <location>
        <begin position="494"/>
        <end position="518"/>
    </location>
</feature>
<keyword evidence="3" id="KW-0812">Transmembrane</keyword>
<proteinExistence type="inferred from homology"/>
<feature type="domain" description="LytR/CpsA/Psr regulator C-terminal" evidence="5">
    <location>
        <begin position="406"/>
        <end position="488"/>
    </location>
</feature>
<dbReference type="Pfam" id="PF03816">
    <property type="entry name" value="LytR_cpsA_psr"/>
    <property type="match status" value="1"/>
</dbReference>
<dbReference type="NCBIfam" id="TIGR00350">
    <property type="entry name" value="lytR_cpsA_psr"/>
    <property type="match status" value="1"/>
</dbReference>